<dbReference type="AlphaFoldDB" id="A0A432WE83"/>
<organism evidence="3 4">
    <name type="scientific">Aliidiomarina soli</name>
    <dbReference type="NCBI Taxonomy" id="1928574"/>
    <lineage>
        <taxon>Bacteria</taxon>
        <taxon>Pseudomonadati</taxon>
        <taxon>Pseudomonadota</taxon>
        <taxon>Gammaproteobacteria</taxon>
        <taxon>Alteromonadales</taxon>
        <taxon>Idiomarinaceae</taxon>
        <taxon>Aliidiomarina</taxon>
    </lineage>
</organism>
<keyword evidence="3" id="KW-0436">Ligase</keyword>
<dbReference type="Pfam" id="PF00501">
    <property type="entry name" value="AMP-binding"/>
    <property type="match status" value="1"/>
</dbReference>
<dbReference type="InterPro" id="IPR042099">
    <property type="entry name" value="ANL_N_sf"/>
</dbReference>
<dbReference type="InterPro" id="IPR045851">
    <property type="entry name" value="AMP-bd_C_sf"/>
</dbReference>
<gene>
    <name evidence="3" type="ORF">CWE14_11515</name>
</gene>
<evidence type="ECO:0000313" key="3">
    <source>
        <dbReference type="EMBL" id="RUO31118.1"/>
    </source>
</evidence>
<evidence type="ECO:0000313" key="4">
    <source>
        <dbReference type="Proteomes" id="UP000287823"/>
    </source>
</evidence>
<dbReference type="Gene3D" id="3.30.300.30">
    <property type="match status" value="1"/>
</dbReference>
<dbReference type="InterPro" id="IPR000873">
    <property type="entry name" value="AMP-dep_synth/lig_dom"/>
</dbReference>
<dbReference type="SUPFAM" id="SSF56801">
    <property type="entry name" value="Acetyl-CoA synthetase-like"/>
    <property type="match status" value="1"/>
</dbReference>
<dbReference type="RefSeq" id="WP_126799498.1">
    <property type="nucleotide sequence ID" value="NZ_PIPO01000005.1"/>
</dbReference>
<dbReference type="EMBL" id="PIPO01000005">
    <property type="protein sequence ID" value="RUO31118.1"/>
    <property type="molecule type" value="Genomic_DNA"/>
</dbReference>
<dbReference type="Gene3D" id="3.40.50.12780">
    <property type="entry name" value="N-terminal domain of ligase-like"/>
    <property type="match status" value="1"/>
</dbReference>
<evidence type="ECO:0000259" key="2">
    <source>
        <dbReference type="Pfam" id="PF00501"/>
    </source>
</evidence>
<comment type="caution">
    <text evidence="3">The sequence shown here is derived from an EMBL/GenBank/DDBJ whole genome shotgun (WGS) entry which is preliminary data.</text>
</comment>
<comment type="similarity">
    <text evidence="1">Belongs to the ATP-dependent AMP-binding enzyme family.</text>
</comment>
<dbReference type="Proteomes" id="UP000287823">
    <property type="component" value="Unassembled WGS sequence"/>
</dbReference>
<keyword evidence="4" id="KW-1185">Reference proteome</keyword>
<feature type="domain" description="AMP-dependent synthetase/ligase" evidence="2">
    <location>
        <begin position="119"/>
        <end position="265"/>
    </location>
</feature>
<dbReference type="PANTHER" id="PTHR43201">
    <property type="entry name" value="ACYL-COA SYNTHETASE"/>
    <property type="match status" value="1"/>
</dbReference>
<evidence type="ECO:0000256" key="1">
    <source>
        <dbReference type="ARBA" id="ARBA00006432"/>
    </source>
</evidence>
<proteinExistence type="inferred from homology"/>
<protein>
    <submittedName>
        <fullName evidence="3">4-coumarate--CoA ligase</fullName>
    </submittedName>
</protein>
<accession>A0A432WE83</accession>
<sequence length="421" mass="46202">MNQQTLSKNAVIAVLGALIADELAQLRKGDGGLLKGAQWQAETIITLPDRRPDDGSANELLEVVVDSFEWMALATRVVSFFQLQSSGLEDYLLRVHTLGDWADVVLKSRDVAARDICFTTSGSTGSPKPFIHSWQTLTAEAQFFADYVKSLPTKPKRLLSLTPAHHIYGFLFSVLLPELLDLPVVRGLRSFATVHGGQLETGDLIIGFPSALQQIEQRVQQFPAGVAMVCSTGPCPAHTIDSLKEQGIERFIEVYGSTDTSGIGVRSSSAMPYKLLPRWRADGADTLFDQQLNRSVSLPDRVDWADHEYFRPQGRVDDAVSVNGVNVFPARIAEQLARHPQVDDARVRLLADDNSRGLKALLVVGAEVSESQATNLVAEVHAWAGRHLSANELPKRYTLANQVPVNGLGKEIDWDLMDNNS</sequence>
<name>A0A432WE83_9GAMM</name>
<dbReference type="PANTHER" id="PTHR43201:SF8">
    <property type="entry name" value="ACYL-COA SYNTHETASE FAMILY MEMBER 3"/>
    <property type="match status" value="1"/>
</dbReference>
<reference evidence="3 4" key="1">
    <citation type="journal article" date="2011" name="Front. Microbiol.">
        <title>Genomic signatures of strain selection and enhancement in Bacillus atrophaeus var. globigii, a historical biowarfare simulant.</title>
        <authorList>
            <person name="Gibbons H.S."/>
            <person name="Broomall S.M."/>
            <person name="McNew L.A."/>
            <person name="Daligault H."/>
            <person name="Chapman C."/>
            <person name="Bruce D."/>
            <person name="Karavis M."/>
            <person name="Krepps M."/>
            <person name="McGregor P.A."/>
            <person name="Hong C."/>
            <person name="Park K.H."/>
            <person name="Akmal A."/>
            <person name="Feldman A."/>
            <person name="Lin J.S."/>
            <person name="Chang W.E."/>
            <person name="Higgs B.W."/>
            <person name="Demirev P."/>
            <person name="Lindquist J."/>
            <person name="Liem A."/>
            <person name="Fochler E."/>
            <person name="Read T.D."/>
            <person name="Tapia R."/>
            <person name="Johnson S."/>
            <person name="Bishop-Lilly K.A."/>
            <person name="Detter C."/>
            <person name="Han C."/>
            <person name="Sozhamannan S."/>
            <person name="Rosenzweig C.N."/>
            <person name="Skowronski E.W."/>
        </authorList>
    </citation>
    <scope>NUCLEOTIDE SEQUENCE [LARGE SCALE GENOMIC DNA]</scope>
    <source>
        <strain evidence="3 4">Y4G10-17</strain>
    </source>
</reference>
<dbReference type="GO" id="GO:0006631">
    <property type="term" value="P:fatty acid metabolic process"/>
    <property type="evidence" value="ECO:0007669"/>
    <property type="project" value="TreeGrafter"/>
</dbReference>
<dbReference type="GO" id="GO:0031956">
    <property type="term" value="F:medium-chain fatty acid-CoA ligase activity"/>
    <property type="evidence" value="ECO:0007669"/>
    <property type="project" value="TreeGrafter"/>
</dbReference>